<evidence type="ECO:0000313" key="6">
    <source>
        <dbReference type="Proteomes" id="UP001168613"/>
    </source>
</evidence>
<evidence type="ECO:0000256" key="2">
    <source>
        <dbReference type="ARBA" id="ARBA00023167"/>
    </source>
</evidence>
<keyword evidence="2" id="KW-0028">Amino-acid biosynthesis</keyword>
<dbReference type="PANTHER" id="PTHR32268">
    <property type="entry name" value="HOMOSERINE O-ACETYLTRANSFERASE"/>
    <property type="match status" value="1"/>
</dbReference>
<keyword evidence="5" id="KW-0378">Hydrolase</keyword>
<dbReference type="Proteomes" id="UP001168613">
    <property type="component" value="Unassembled WGS sequence"/>
</dbReference>
<gene>
    <name evidence="5" type="ORF">LMS43_11805</name>
</gene>
<dbReference type="PANTHER" id="PTHR32268:SF11">
    <property type="entry name" value="HOMOSERINE O-ACETYLTRANSFERASE"/>
    <property type="match status" value="1"/>
</dbReference>
<evidence type="ECO:0000313" key="5">
    <source>
        <dbReference type="EMBL" id="MDN4121972.1"/>
    </source>
</evidence>
<dbReference type="GO" id="GO:0016787">
    <property type="term" value="F:hydrolase activity"/>
    <property type="evidence" value="ECO:0007669"/>
    <property type="project" value="UniProtKB-KW"/>
</dbReference>
<dbReference type="InterPro" id="IPR029058">
    <property type="entry name" value="AB_hydrolase_fold"/>
</dbReference>
<dbReference type="InterPro" id="IPR000073">
    <property type="entry name" value="AB_hydrolase_1"/>
</dbReference>
<accession>A0ABT8EL06</accession>
<evidence type="ECO:0000256" key="1">
    <source>
        <dbReference type="ARBA" id="ARBA00022679"/>
    </source>
</evidence>
<proteinExistence type="predicted"/>
<dbReference type="SUPFAM" id="SSF53474">
    <property type="entry name" value="alpha/beta-Hydrolases"/>
    <property type="match status" value="1"/>
</dbReference>
<dbReference type="RefSeq" id="WP_266123022.1">
    <property type="nucleotide sequence ID" value="NZ_JAJHNU010000003.1"/>
</dbReference>
<dbReference type="EMBL" id="JAJHNU010000003">
    <property type="protein sequence ID" value="MDN4121972.1"/>
    <property type="molecule type" value="Genomic_DNA"/>
</dbReference>
<comment type="caution">
    <text evidence="5">The sequence shown here is derived from an EMBL/GenBank/DDBJ whole genome shotgun (WGS) entry which is preliminary data.</text>
</comment>
<protein>
    <submittedName>
        <fullName evidence="5">Alpha/beta fold hydrolase</fullName>
    </submittedName>
</protein>
<keyword evidence="2" id="KW-0486">Methionine biosynthesis</keyword>
<keyword evidence="1" id="KW-0808">Transferase</keyword>
<organism evidence="5 6">
    <name type="scientific">Alcaligenes endophyticus</name>
    <dbReference type="NCBI Taxonomy" id="1929088"/>
    <lineage>
        <taxon>Bacteria</taxon>
        <taxon>Pseudomonadati</taxon>
        <taxon>Pseudomonadota</taxon>
        <taxon>Betaproteobacteria</taxon>
        <taxon>Burkholderiales</taxon>
        <taxon>Alcaligenaceae</taxon>
        <taxon>Alcaligenes</taxon>
    </lineage>
</organism>
<dbReference type="Pfam" id="PF00561">
    <property type="entry name" value="Abhydrolase_1"/>
    <property type="match status" value="1"/>
</dbReference>
<sequence length="328" mass="36113">MIQEKQIALETFEFQQGDVLQQVPVTWQQVGCAPRSDNVVLFLHGISASHQALVPSTGVVYNDAGWGQGLIGPGCSVDTDHFCVLIPNTLGSCFGTLGPRSAANGEGALYDAHFPAFGIHDAVRLQQAWLRAIGIEQLHAVIGYSYGGYQAFQWAVNQQWPSPRTAVLASAPKGRGRPQELQDLKRYASLRYKALPGQTWTHHAQTLAAWREQRVRTLQAYGVQVDCPHEQQAIEAWAREFDPLTLAGLRAAALGFECSHALAQVSTDLLILLCQTDTLFPPEVVDGMRMGNRTTVQQINGSMGHVSPLYEPDLWAEHLAPFLQCYRV</sequence>
<keyword evidence="6" id="KW-1185">Reference proteome</keyword>
<evidence type="ECO:0000256" key="3">
    <source>
        <dbReference type="ARBA" id="ARBA00023315"/>
    </source>
</evidence>
<evidence type="ECO:0000259" key="4">
    <source>
        <dbReference type="Pfam" id="PF00561"/>
    </source>
</evidence>
<dbReference type="Gene3D" id="3.40.50.1820">
    <property type="entry name" value="alpha/beta hydrolase"/>
    <property type="match status" value="1"/>
</dbReference>
<keyword evidence="3" id="KW-0012">Acyltransferase</keyword>
<reference evidence="5" key="1">
    <citation type="submission" date="2021-11" db="EMBL/GenBank/DDBJ databases">
        <title>Draft genome sequence of Alcaligenes endophyticus type strain CCUG 75668T.</title>
        <authorList>
            <person name="Salva-Serra F."/>
            <person name="Duran R.E."/>
            <person name="Seeger M."/>
            <person name="Moore E.R.B."/>
            <person name="Jaen-Luchoro D."/>
        </authorList>
    </citation>
    <scope>NUCLEOTIDE SEQUENCE</scope>
    <source>
        <strain evidence="5">CCUG 75668</strain>
    </source>
</reference>
<name>A0ABT8EL06_9BURK</name>
<feature type="domain" description="AB hydrolase-1" evidence="4">
    <location>
        <begin position="38"/>
        <end position="183"/>
    </location>
</feature>
<dbReference type="InterPro" id="IPR008220">
    <property type="entry name" value="HAT_MetX-like"/>
</dbReference>